<protein>
    <submittedName>
        <fullName evidence="1">Uncharacterized protein</fullName>
    </submittedName>
</protein>
<name>A0A1H2Q315_9BACI</name>
<gene>
    <name evidence="1" type="ORF">SAMN05421781_0098</name>
</gene>
<organism evidence="1 2">
    <name type="scientific">Marinococcus luteus</name>
    <dbReference type="NCBI Taxonomy" id="1122204"/>
    <lineage>
        <taxon>Bacteria</taxon>
        <taxon>Bacillati</taxon>
        <taxon>Bacillota</taxon>
        <taxon>Bacilli</taxon>
        <taxon>Bacillales</taxon>
        <taxon>Bacillaceae</taxon>
        <taxon>Marinococcus</taxon>
    </lineage>
</organism>
<evidence type="ECO:0000313" key="2">
    <source>
        <dbReference type="Proteomes" id="UP000199488"/>
    </source>
</evidence>
<dbReference type="AlphaFoldDB" id="A0A1H2Q315"/>
<reference evidence="1 2" key="1">
    <citation type="submission" date="2016-10" db="EMBL/GenBank/DDBJ databases">
        <authorList>
            <person name="de Groot N.N."/>
        </authorList>
    </citation>
    <scope>NUCLEOTIDE SEQUENCE [LARGE SCALE GENOMIC DNA]</scope>
    <source>
        <strain evidence="1 2">DSM 23126</strain>
    </source>
</reference>
<accession>A0A1H2Q315</accession>
<dbReference type="Proteomes" id="UP000199488">
    <property type="component" value="Unassembled WGS sequence"/>
</dbReference>
<sequence>MINKGVNIILQTRGAKTIKNIIQDNEKPLTNKDVAAILKDRNSIDSSFALKTIDSMVGNGQLMLIRYVDAGVYVVEVK</sequence>
<dbReference type="STRING" id="1122204.SAMN05421781_0098"/>
<evidence type="ECO:0000313" key="1">
    <source>
        <dbReference type="EMBL" id="SDW01034.1"/>
    </source>
</evidence>
<keyword evidence="2" id="KW-1185">Reference proteome</keyword>
<dbReference type="EMBL" id="FNNC01000001">
    <property type="protein sequence ID" value="SDW01034.1"/>
    <property type="molecule type" value="Genomic_DNA"/>
</dbReference>
<proteinExistence type="predicted"/>